<dbReference type="InterPro" id="IPR036291">
    <property type="entry name" value="NAD(P)-bd_dom_sf"/>
</dbReference>
<evidence type="ECO:0000313" key="5">
    <source>
        <dbReference type="EMBL" id="KKU90947.1"/>
    </source>
</evidence>
<evidence type="ECO:0000256" key="3">
    <source>
        <dbReference type="ARBA" id="ARBA00023027"/>
    </source>
</evidence>
<dbReference type="PANTHER" id="PTHR43103:SF5">
    <property type="entry name" value="4-EPIMERASE, PUTATIVE (AFU_ORTHOLOGUE AFUA_7G00360)-RELATED"/>
    <property type="match status" value="1"/>
</dbReference>
<dbReference type="Proteomes" id="UP000034956">
    <property type="component" value="Unassembled WGS sequence"/>
</dbReference>
<evidence type="ECO:0000256" key="2">
    <source>
        <dbReference type="ARBA" id="ARBA00023002"/>
    </source>
</evidence>
<comment type="similarity">
    <text evidence="1">Belongs to the NAD(P)-dependent epimerase/dehydratase family.</text>
</comment>
<accession>A0A0G1U9Z5</accession>
<dbReference type="Gene3D" id="3.40.50.720">
    <property type="entry name" value="NAD(P)-binding Rossmann-like Domain"/>
    <property type="match status" value="1"/>
</dbReference>
<keyword evidence="2" id="KW-0560">Oxidoreductase</keyword>
<protein>
    <submittedName>
        <fullName evidence="5">UDP-glucose 4-epimerase</fullName>
    </submittedName>
</protein>
<evidence type="ECO:0000313" key="6">
    <source>
        <dbReference type="Proteomes" id="UP000034956"/>
    </source>
</evidence>
<dbReference type="Pfam" id="PF01370">
    <property type="entry name" value="Epimerase"/>
    <property type="match status" value="1"/>
</dbReference>
<proteinExistence type="inferred from homology"/>
<dbReference type="AlphaFoldDB" id="A0A0G1U9Z5"/>
<keyword evidence="3" id="KW-0520">NAD</keyword>
<reference evidence="5 6" key="1">
    <citation type="journal article" date="2015" name="Nature">
        <title>rRNA introns, odd ribosomes, and small enigmatic genomes across a large radiation of phyla.</title>
        <authorList>
            <person name="Brown C.T."/>
            <person name="Hug L.A."/>
            <person name="Thomas B.C."/>
            <person name="Sharon I."/>
            <person name="Castelle C.J."/>
            <person name="Singh A."/>
            <person name="Wilkins M.J."/>
            <person name="Williams K.H."/>
            <person name="Banfield J.F."/>
        </authorList>
    </citation>
    <scope>NUCLEOTIDE SEQUENCE [LARGE SCALE GENOMIC DNA]</scope>
</reference>
<sequence>MKICITGAASTVARKVIEVLEKDHELTLVDIEYPDDFPSRSRKIVGSVLDRALMRSAMKGHEVVIHMAIAEDGIGEADEEMWKVNVCGTLIVIQEAVRANVKKFVYTSSLSVFDGYGDFTKKLNITEDTPPKQKSFYGFTKYIGEFITKFYAENYQIKSIVLRLIAVVPEPPLSSWAEAASPEIRTSAGDVAQAFKAAVEKDIGFIFDIFHITGSHPENPWSYEKAKKTLGYMPQGNDQSF</sequence>
<evidence type="ECO:0000259" key="4">
    <source>
        <dbReference type="Pfam" id="PF01370"/>
    </source>
</evidence>
<dbReference type="SUPFAM" id="SSF51735">
    <property type="entry name" value="NAD(P)-binding Rossmann-fold domains"/>
    <property type="match status" value="1"/>
</dbReference>
<gene>
    <name evidence="5" type="ORF">UY23_C0005G0043</name>
</gene>
<name>A0A0G1U9Z5_9BACT</name>
<dbReference type="InterPro" id="IPR001509">
    <property type="entry name" value="Epimerase_deHydtase"/>
</dbReference>
<dbReference type="EMBL" id="LCPF01000005">
    <property type="protein sequence ID" value="KKU90947.1"/>
    <property type="molecule type" value="Genomic_DNA"/>
</dbReference>
<comment type="caution">
    <text evidence="5">The sequence shown here is derived from an EMBL/GenBank/DDBJ whole genome shotgun (WGS) entry which is preliminary data.</text>
</comment>
<evidence type="ECO:0000256" key="1">
    <source>
        <dbReference type="ARBA" id="ARBA00007637"/>
    </source>
</evidence>
<feature type="domain" description="NAD-dependent epimerase/dehydratase" evidence="4">
    <location>
        <begin position="3"/>
        <end position="167"/>
    </location>
</feature>
<organism evidence="5 6">
    <name type="scientific">Candidatus Jorgensenbacteria bacterium GW2011_GWA1_48_11</name>
    <dbReference type="NCBI Taxonomy" id="1618660"/>
    <lineage>
        <taxon>Bacteria</taxon>
        <taxon>Candidatus Joergenseniibacteriota</taxon>
    </lineage>
</organism>
<dbReference type="GO" id="GO:0016491">
    <property type="term" value="F:oxidoreductase activity"/>
    <property type="evidence" value="ECO:0007669"/>
    <property type="project" value="UniProtKB-KW"/>
</dbReference>
<dbReference type="PANTHER" id="PTHR43103">
    <property type="entry name" value="NUCLEOSIDE-DIPHOSPHATE-SUGAR EPIMERASE"/>
    <property type="match status" value="1"/>
</dbReference>